<dbReference type="Gene3D" id="3.90.1680.10">
    <property type="entry name" value="SOS response associated peptidase-like"/>
    <property type="match status" value="1"/>
</dbReference>
<keyword evidence="6" id="KW-0238">DNA-binding</keyword>
<evidence type="ECO:0000256" key="8">
    <source>
        <dbReference type="RuleBase" id="RU364100"/>
    </source>
</evidence>
<evidence type="ECO:0000256" key="6">
    <source>
        <dbReference type="ARBA" id="ARBA00023125"/>
    </source>
</evidence>
<dbReference type="InterPro" id="IPR003738">
    <property type="entry name" value="SRAP"/>
</dbReference>
<keyword evidence="2 8" id="KW-0645">Protease</keyword>
<comment type="caution">
    <text evidence="9">The sequence shown here is derived from an EMBL/GenBank/DDBJ whole genome shotgun (WGS) entry which is preliminary data.</text>
</comment>
<gene>
    <name evidence="9" type="ORF">H2O64_04695</name>
</gene>
<keyword evidence="4 8" id="KW-0378">Hydrolase</keyword>
<name>A0ABR7Q5X2_9FLAO</name>
<dbReference type="SUPFAM" id="SSF143081">
    <property type="entry name" value="BB1717-like"/>
    <property type="match status" value="1"/>
</dbReference>
<dbReference type="Proteomes" id="UP000619238">
    <property type="component" value="Unassembled WGS sequence"/>
</dbReference>
<protein>
    <recommendedName>
        <fullName evidence="8">Abasic site processing protein</fullName>
        <ecNumber evidence="8">3.4.-.-</ecNumber>
    </recommendedName>
</protein>
<keyword evidence="3" id="KW-0227">DNA damage</keyword>
<dbReference type="InterPro" id="IPR036590">
    <property type="entry name" value="SRAP-like"/>
</dbReference>
<dbReference type="EC" id="3.4.-.-" evidence="8"/>
<evidence type="ECO:0000256" key="3">
    <source>
        <dbReference type="ARBA" id="ARBA00022763"/>
    </source>
</evidence>
<accession>A0ABR7Q5X2</accession>
<comment type="similarity">
    <text evidence="1 8">Belongs to the SOS response-associated peptidase family.</text>
</comment>
<keyword evidence="5" id="KW-0190">Covalent protein-DNA linkage</keyword>
<evidence type="ECO:0000256" key="4">
    <source>
        <dbReference type="ARBA" id="ARBA00022801"/>
    </source>
</evidence>
<dbReference type="RefSeq" id="WP_187560991.1">
    <property type="nucleotide sequence ID" value="NZ_JACGWS010000002.1"/>
</dbReference>
<evidence type="ECO:0000256" key="5">
    <source>
        <dbReference type="ARBA" id="ARBA00023124"/>
    </source>
</evidence>
<proteinExistence type="inferred from homology"/>
<keyword evidence="10" id="KW-1185">Reference proteome</keyword>
<dbReference type="PANTHER" id="PTHR13604:SF0">
    <property type="entry name" value="ABASIC SITE PROCESSING PROTEIN HMCES"/>
    <property type="match status" value="1"/>
</dbReference>
<evidence type="ECO:0000313" key="10">
    <source>
        <dbReference type="Proteomes" id="UP000619238"/>
    </source>
</evidence>
<dbReference type="Pfam" id="PF02586">
    <property type="entry name" value="SRAP"/>
    <property type="match status" value="1"/>
</dbReference>
<keyword evidence="7" id="KW-0456">Lyase</keyword>
<evidence type="ECO:0000256" key="2">
    <source>
        <dbReference type="ARBA" id="ARBA00022670"/>
    </source>
</evidence>
<evidence type="ECO:0000256" key="1">
    <source>
        <dbReference type="ARBA" id="ARBA00008136"/>
    </source>
</evidence>
<dbReference type="PANTHER" id="PTHR13604">
    <property type="entry name" value="DC12-RELATED"/>
    <property type="match status" value="1"/>
</dbReference>
<sequence length="243" mass="29040">MCFHTSQTKKAVQLESRFDATFEYPELYEPYYHFNGWETKSLQIITQDDPYLIKPAYWGLMPKNVDISERSNQLRNWNTLNARSEAVLESKLFREPTLNNRCLILVDGFFEPHEFQGKKYPYYIRYKNKEAFAFAGIFNHMEDNIYTASILTTKANPYFERVHNSKNKQGQYRMPIVLDTKEEMDWINPDLKEGDITEQMMFSFTQQEFEDFPVSRDLFSNKVDSNRPTIIEEFHYPEMNTLF</sequence>
<dbReference type="EMBL" id="JACGWS010000002">
    <property type="protein sequence ID" value="MBC8753957.1"/>
    <property type="molecule type" value="Genomic_DNA"/>
</dbReference>
<evidence type="ECO:0000313" key="9">
    <source>
        <dbReference type="EMBL" id="MBC8753957.1"/>
    </source>
</evidence>
<evidence type="ECO:0000256" key="7">
    <source>
        <dbReference type="ARBA" id="ARBA00023239"/>
    </source>
</evidence>
<organism evidence="9 10">
    <name type="scientific">Kordia aestuariivivens</name>
    <dbReference type="NCBI Taxonomy" id="2759037"/>
    <lineage>
        <taxon>Bacteria</taxon>
        <taxon>Pseudomonadati</taxon>
        <taxon>Bacteroidota</taxon>
        <taxon>Flavobacteriia</taxon>
        <taxon>Flavobacteriales</taxon>
        <taxon>Flavobacteriaceae</taxon>
        <taxon>Kordia</taxon>
    </lineage>
</organism>
<reference evidence="9 10" key="1">
    <citation type="submission" date="2020-07" db="EMBL/GenBank/DDBJ databases">
        <title>Description of Kordia aestuariivivens sp. nov., isolated from a tidal flat.</title>
        <authorList>
            <person name="Park S."/>
            <person name="Yoon J.-H."/>
        </authorList>
    </citation>
    <scope>NUCLEOTIDE SEQUENCE [LARGE SCALE GENOMIC DNA]</scope>
    <source>
        <strain evidence="9 10">YSTF-M3</strain>
    </source>
</reference>